<reference evidence="9 10" key="1">
    <citation type="submission" date="2023-10" db="EMBL/GenBank/DDBJ databases">
        <title>Rubellicoccus peritrichatus gen. nov., sp. nov., isolated from an algae of coral reef tank.</title>
        <authorList>
            <person name="Luo J."/>
        </authorList>
    </citation>
    <scope>NUCLEOTIDE SEQUENCE [LARGE SCALE GENOMIC DNA]</scope>
    <source>
        <strain evidence="9 10">CR14</strain>
    </source>
</reference>
<dbReference type="CDD" id="cd00452">
    <property type="entry name" value="KDPG_aldolase"/>
    <property type="match status" value="1"/>
</dbReference>
<dbReference type="KEGG" id="puo:RZN69_12370"/>
<sequence length="203" mass="21417">MSKKRLLPVVVLNETAWAEPLAEALLAGGLDQIEITLRTDAALDGIRAVAKKFPQMRLGAGTVLDAEIIPVLKDIGVTFLVSPGVNPKVVDAAHEAGLKIYPGITSPSEIELARSLGCESVKFFPAEPLGGVKMLKALVAPYGHTGLKFVPTGGISPETCPDYAALPEVEAVGGSWFVKAGLMKEGKWDEITELTSEGLKIVS</sequence>
<dbReference type="RefSeq" id="WP_317831294.1">
    <property type="nucleotide sequence ID" value="NZ_CP136920.1"/>
</dbReference>
<keyword evidence="8" id="KW-0119">Carbohydrate metabolism</keyword>
<dbReference type="PANTHER" id="PTHR30246:SF1">
    <property type="entry name" value="2-DEHYDRO-3-DEOXY-6-PHOSPHOGALACTONATE ALDOLASE-RELATED"/>
    <property type="match status" value="1"/>
</dbReference>
<dbReference type="InterPro" id="IPR031337">
    <property type="entry name" value="KDPG/KHG_AS_1"/>
</dbReference>
<dbReference type="Proteomes" id="UP001304300">
    <property type="component" value="Chromosome"/>
</dbReference>
<proteinExistence type="inferred from homology"/>
<dbReference type="PANTHER" id="PTHR30246">
    <property type="entry name" value="2-KETO-3-DEOXY-6-PHOSPHOGLUCONATE ALDOLASE"/>
    <property type="match status" value="1"/>
</dbReference>
<keyword evidence="10" id="KW-1185">Reference proteome</keyword>
<dbReference type="InterPro" id="IPR013785">
    <property type="entry name" value="Aldolase_TIM"/>
</dbReference>
<evidence type="ECO:0000256" key="1">
    <source>
        <dbReference type="ARBA" id="ARBA00000654"/>
    </source>
</evidence>
<evidence type="ECO:0000256" key="2">
    <source>
        <dbReference type="ARBA" id="ARBA00004736"/>
    </source>
</evidence>
<comment type="catalytic activity">
    <reaction evidence="1">
        <text>2-dehydro-3-deoxy-6-phospho-D-gluconate = D-glyceraldehyde 3-phosphate + pyruvate</text>
        <dbReference type="Rhea" id="RHEA:17089"/>
        <dbReference type="ChEBI" id="CHEBI:15361"/>
        <dbReference type="ChEBI" id="CHEBI:57569"/>
        <dbReference type="ChEBI" id="CHEBI:59776"/>
        <dbReference type="EC" id="4.1.2.14"/>
    </reaction>
</comment>
<dbReference type="NCBIfam" id="TIGR01182">
    <property type="entry name" value="eda"/>
    <property type="match status" value="1"/>
</dbReference>
<dbReference type="PROSITE" id="PS00159">
    <property type="entry name" value="ALDOLASE_KDPG_KHG_1"/>
    <property type="match status" value="1"/>
</dbReference>
<evidence type="ECO:0000256" key="6">
    <source>
        <dbReference type="ARBA" id="ARBA00023239"/>
    </source>
</evidence>
<protein>
    <recommendedName>
        <fullName evidence="5">2-dehydro-3-deoxy-phosphogluconate aldolase</fullName>
        <ecNumber evidence="5">4.1.2.14</ecNumber>
    </recommendedName>
</protein>
<evidence type="ECO:0000256" key="4">
    <source>
        <dbReference type="ARBA" id="ARBA00011233"/>
    </source>
</evidence>
<gene>
    <name evidence="9" type="primary">eda</name>
    <name evidence="9" type="ORF">RZN69_12370</name>
</gene>
<evidence type="ECO:0000256" key="3">
    <source>
        <dbReference type="ARBA" id="ARBA00006906"/>
    </source>
</evidence>
<dbReference type="Gene3D" id="3.20.20.70">
    <property type="entry name" value="Aldolase class I"/>
    <property type="match status" value="1"/>
</dbReference>
<dbReference type="AlphaFoldDB" id="A0AAQ3L5S7"/>
<dbReference type="InterPro" id="IPR031338">
    <property type="entry name" value="KDPG/KHG_AS_2"/>
</dbReference>
<dbReference type="InterPro" id="IPR000887">
    <property type="entry name" value="Aldlse_KDPG_KHG"/>
</dbReference>
<evidence type="ECO:0000313" key="10">
    <source>
        <dbReference type="Proteomes" id="UP001304300"/>
    </source>
</evidence>
<dbReference type="GO" id="GO:0008675">
    <property type="term" value="F:2-dehydro-3-deoxy-phosphogluconate aldolase activity"/>
    <property type="evidence" value="ECO:0007669"/>
    <property type="project" value="UniProtKB-EC"/>
</dbReference>
<comment type="subunit">
    <text evidence="4">Homotrimer.</text>
</comment>
<dbReference type="SUPFAM" id="SSF51569">
    <property type="entry name" value="Aldolase"/>
    <property type="match status" value="1"/>
</dbReference>
<accession>A0AAQ3L5S7</accession>
<evidence type="ECO:0000256" key="8">
    <source>
        <dbReference type="ARBA" id="ARBA00023277"/>
    </source>
</evidence>
<dbReference type="PROSITE" id="PS00160">
    <property type="entry name" value="ALDOLASE_KDPG_KHG_2"/>
    <property type="match status" value="1"/>
</dbReference>
<comment type="similarity">
    <text evidence="3">Belongs to the KHG/KDPG aldolase family.</text>
</comment>
<evidence type="ECO:0000313" key="9">
    <source>
        <dbReference type="EMBL" id="WOO39411.1"/>
    </source>
</evidence>
<keyword evidence="6 9" id="KW-0456">Lyase</keyword>
<evidence type="ECO:0000256" key="5">
    <source>
        <dbReference type="ARBA" id="ARBA00013063"/>
    </source>
</evidence>
<dbReference type="EMBL" id="CP136920">
    <property type="protein sequence ID" value="WOO39411.1"/>
    <property type="molecule type" value="Genomic_DNA"/>
</dbReference>
<evidence type="ECO:0000256" key="7">
    <source>
        <dbReference type="ARBA" id="ARBA00023270"/>
    </source>
</evidence>
<organism evidence="9 10">
    <name type="scientific">Rubellicoccus peritrichatus</name>
    <dbReference type="NCBI Taxonomy" id="3080537"/>
    <lineage>
        <taxon>Bacteria</taxon>
        <taxon>Pseudomonadati</taxon>
        <taxon>Verrucomicrobiota</taxon>
        <taxon>Opitutia</taxon>
        <taxon>Puniceicoccales</taxon>
        <taxon>Cerasicoccaceae</taxon>
        <taxon>Rubellicoccus</taxon>
    </lineage>
</organism>
<name>A0AAQ3L5S7_9BACT</name>
<keyword evidence="7" id="KW-0704">Schiff base</keyword>
<dbReference type="Pfam" id="PF01081">
    <property type="entry name" value="Aldolase"/>
    <property type="match status" value="1"/>
</dbReference>
<dbReference type="EC" id="4.1.2.14" evidence="5"/>
<comment type="pathway">
    <text evidence="2">Carbohydrate acid metabolism; 2-dehydro-3-deoxy-D-gluconate degradation; D-glyceraldehyde 3-phosphate and pyruvate from 2-dehydro-3-deoxy-D-gluconate: step 2/2.</text>
</comment>